<proteinExistence type="predicted"/>
<evidence type="ECO:0000256" key="1">
    <source>
        <dbReference type="SAM" id="MobiDB-lite"/>
    </source>
</evidence>
<keyword evidence="3" id="KW-1185">Reference proteome</keyword>
<dbReference type="EMBL" id="JAHRIO010080021">
    <property type="protein sequence ID" value="MEQ2183817.1"/>
    <property type="molecule type" value="Genomic_DNA"/>
</dbReference>
<dbReference type="Proteomes" id="UP001476798">
    <property type="component" value="Unassembled WGS sequence"/>
</dbReference>
<name>A0ABV0PKF7_9TELE</name>
<organism evidence="2 3">
    <name type="scientific">Goodea atripinnis</name>
    <dbReference type="NCBI Taxonomy" id="208336"/>
    <lineage>
        <taxon>Eukaryota</taxon>
        <taxon>Metazoa</taxon>
        <taxon>Chordata</taxon>
        <taxon>Craniata</taxon>
        <taxon>Vertebrata</taxon>
        <taxon>Euteleostomi</taxon>
        <taxon>Actinopterygii</taxon>
        <taxon>Neopterygii</taxon>
        <taxon>Teleostei</taxon>
        <taxon>Neoteleostei</taxon>
        <taxon>Acanthomorphata</taxon>
        <taxon>Ovalentaria</taxon>
        <taxon>Atherinomorphae</taxon>
        <taxon>Cyprinodontiformes</taxon>
        <taxon>Goodeidae</taxon>
        <taxon>Goodea</taxon>
    </lineage>
</organism>
<comment type="caution">
    <text evidence="2">The sequence shown here is derived from an EMBL/GenBank/DDBJ whole genome shotgun (WGS) entry which is preliminary data.</text>
</comment>
<gene>
    <name evidence="2" type="ORF">GOODEAATRI_001779</name>
</gene>
<feature type="non-terminal residue" evidence="2">
    <location>
        <position position="1"/>
    </location>
</feature>
<sequence length="124" mass="13815">EPDVTRMHPRCPAHTAPGCCIREGGGIRTRTTVPVQAHNLHNNGSSHAGEADRSLAAGRKRPESAGRVASWEEEETGGLPLPHRGTWLKRYETDSPLWVLLIASARIMEMSMTWWDTTRKLVCF</sequence>
<protein>
    <submittedName>
        <fullName evidence="2">Uncharacterized protein</fullName>
    </submittedName>
</protein>
<accession>A0ABV0PKF7</accession>
<feature type="region of interest" description="Disordered" evidence="1">
    <location>
        <begin position="39"/>
        <end position="85"/>
    </location>
</feature>
<reference evidence="2 3" key="1">
    <citation type="submission" date="2021-06" db="EMBL/GenBank/DDBJ databases">
        <authorList>
            <person name="Palmer J.M."/>
        </authorList>
    </citation>
    <scope>NUCLEOTIDE SEQUENCE [LARGE SCALE GENOMIC DNA]</scope>
    <source>
        <strain evidence="2 3">GA_2019</strain>
        <tissue evidence="2">Muscle</tissue>
    </source>
</reference>
<evidence type="ECO:0000313" key="2">
    <source>
        <dbReference type="EMBL" id="MEQ2183817.1"/>
    </source>
</evidence>
<evidence type="ECO:0000313" key="3">
    <source>
        <dbReference type="Proteomes" id="UP001476798"/>
    </source>
</evidence>